<dbReference type="SMART" id="SM00266">
    <property type="entry name" value="CAD"/>
    <property type="match status" value="1"/>
</dbReference>
<dbReference type="PANTHER" id="PTHR12306">
    <property type="entry name" value="CELL DEATH ACTIVATOR CIDE"/>
    <property type="match status" value="1"/>
</dbReference>
<evidence type="ECO:0000256" key="2">
    <source>
        <dbReference type="PROSITE-ProRule" id="PRU00447"/>
    </source>
</evidence>
<evidence type="ECO:0000313" key="5">
    <source>
        <dbReference type="EMBL" id="KAF4112062.1"/>
    </source>
</evidence>
<dbReference type="Proteomes" id="UP000579812">
    <property type="component" value="Unassembled WGS sequence"/>
</dbReference>
<sequence length="285" mass="32833">MFCNDTPKQQTDQTHRFTLIRNNTRTKKTDPKSFLSKVTGATQLIPMENAKKSLDVFSTSLSKCISACGSMTQQLLPRWPQHSRPFRVINSDRSIKKGIMANDLRDLRNKVMDIFHMHCIRALVLDEDGTGVDTEDFFQTLKDSAVLMVLGEGQKWAPQQKHFPGHKKVERKHTTKSDPRFGWKKTRKDVAKLTFDLYKNHPQDFIGCLNVQATLYGMYSVSYDLQCYKAKRMLREALRWTLFTMQTTGHVLVGTSCYIQQLIDEDEKTEAQLISPACIIKQLQH</sequence>
<dbReference type="SUPFAM" id="SSF54277">
    <property type="entry name" value="CAD &amp; PB1 domains"/>
    <property type="match status" value="1"/>
</dbReference>
<gene>
    <name evidence="5" type="ORF">G5714_006857</name>
</gene>
<dbReference type="Pfam" id="PF02017">
    <property type="entry name" value="CIDE-N"/>
    <property type="match status" value="1"/>
</dbReference>
<dbReference type="GO" id="GO:0042981">
    <property type="term" value="P:regulation of apoptotic process"/>
    <property type="evidence" value="ECO:0007669"/>
    <property type="project" value="TreeGrafter"/>
</dbReference>
<dbReference type="OrthoDB" id="6475906at2759"/>
<dbReference type="PROSITE" id="PS51135">
    <property type="entry name" value="CIDE_N"/>
    <property type="match status" value="1"/>
</dbReference>
<feature type="region of interest" description="Disordered" evidence="3">
    <location>
        <begin position="158"/>
        <end position="181"/>
    </location>
</feature>
<dbReference type="GO" id="GO:0006915">
    <property type="term" value="P:apoptotic process"/>
    <property type="evidence" value="ECO:0007669"/>
    <property type="project" value="UniProtKB-UniRule"/>
</dbReference>
<evidence type="ECO:0000259" key="4">
    <source>
        <dbReference type="PROSITE" id="PS51135"/>
    </source>
</evidence>
<evidence type="ECO:0000256" key="1">
    <source>
        <dbReference type="ARBA" id="ARBA00022703"/>
    </source>
</evidence>
<dbReference type="AlphaFoldDB" id="A0A7J6CZ01"/>
<evidence type="ECO:0000256" key="3">
    <source>
        <dbReference type="SAM" id="MobiDB-lite"/>
    </source>
</evidence>
<name>A0A7J6CZ01_9TELE</name>
<keyword evidence="1 2" id="KW-0053">Apoptosis</keyword>
<reference evidence="5 6" key="1">
    <citation type="submission" date="2020-04" db="EMBL/GenBank/DDBJ databases">
        <title>Chromosome-level genome assembly of a cyprinid fish Onychostoma macrolepis by integration of Nanopore Sequencing, Bionano and Hi-C technology.</title>
        <authorList>
            <person name="Wang D."/>
        </authorList>
    </citation>
    <scope>NUCLEOTIDE SEQUENCE [LARGE SCALE GENOMIC DNA]</scope>
    <source>
        <strain evidence="5">SWU-2019</strain>
        <tissue evidence="5">Muscle</tissue>
    </source>
</reference>
<organism evidence="5 6">
    <name type="scientific">Onychostoma macrolepis</name>
    <dbReference type="NCBI Taxonomy" id="369639"/>
    <lineage>
        <taxon>Eukaryota</taxon>
        <taxon>Metazoa</taxon>
        <taxon>Chordata</taxon>
        <taxon>Craniata</taxon>
        <taxon>Vertebrata</taxon>
        <taxon>Euteleostomi</taxon>
        <taxon>Actinopterygii</taxon>
        <taxon>Neopterygii</taxon>
        <taxon>Teleostei</taxon>
        <taxon>Ostariophysi</taxon>
        <taxon>Cypriniformes</taxon>
        <taxon>Cyprinidae</taxon>
        <taxon>Acrossocheilinae</taxon>
        <taxon>Onychostoma</taxon>
    </lineage>
</organism>
<dbReference type="EMBL" id="JAAMOB010000006">
    <property type="protein sequence ID" value="KAF4112062.1"/>
    <property type="molecule type" value="Genomic_DNA"/>
</dbReference>
<comment type="caution">
    <text evidence="5">The sequence shown here is derived from an EMBL/GenBank/DDBJ whole genome shotgun (WGS) entry which is preliminary data.</text>
</comment>
<proteinExistence type="predicted"/>
<feature type="domain" description="CIDE-N" evidence="4">
    <location>
        <begin position="82"/>
        <end position="158"/>
    </location>
</feature>
<keyword evidence="6" id="KW-1185">Reference proteome</keyword>
<evidence type="ECO:0000313" key="6">
    <source>
        <dbReference type="Proteomes" id="UP000579812"/>
    </source>
</evidence>
<protein>
    <recommendedName>
        <fullName evidence="4">CIDE-N domain-containing protein</fullName>
    </recommendedName>
</protein>
<accession>A0A7J6CZ01</accession>
<dbReference type="InterPro" id="IPR003508">
    <property type="entry name" value="CIDE-N_dom"/>
</dbReference>
<dbReference type="Gene3D" id="3.10.20.10">
    <property type="match status" value="1"/>
</dbReference>
<feature type="compositionally biased region" description="Basic residues" evidence="3">
    <location>
        <begin position="163"/>
        <end position="174"/>
    </location>
</feature>
<dbReference type="PANTHER" id="PTHR12306:SF9">
    <property type="entry name" value="LIPID TRANSFERASE CIDEC"/>
    <property type="match status" value="1"/>
</dbReference>